<name>A0A8H4A664_GIGMA</name>
<dbReference type="EMBL" id="WTPW01001473">
    <property type="protein sequence ID" value="KAF0433436.1"/>
    <property type="molecule type" value="Genomic_DNA"/>
</dbReference>
<sequence>MTGSGYPIAFLINLFSVDDAREKIKAIEESFPDSTVLLCHFHVLRSWRRKLNYHSKNIDKYKATIWNDLWLLLKTEGWDDTEAKKTRRQLDAEVYLLTNIVLCDLEFSAFLDELKIGRMNPQRRQHKDSLDISSYICNCRDFKMQQLPCKHIFAILNKIHINADNAEGTSYDHNYLETQFVDPIIEESINPFTSIGPLGDENFEFTKLKEELMLIAEEWKNKEVKISEAYD</sequence>
<keyword evidence="4" id="KW-1185">Reference proteome</keyword>
<feature type="domain" description="SWIM-type" evidence="2">
    <location>
        <begin position="128"/>
        <end position="160"/>
    </location>
</feature>
<reference evidence="3 4" key="1">
    <citation type="journal article" date="2019" name="Environ. Microbiol.">
        <title>At the nexus of three kingdoms: the genome of the mycorrhizal fungus Gigaspora margarita provides insights into plant, endobacterial and fungal interactions.</title>
        <authorList>
            <person name="Venice F."/>
            <person name="Ghignone S."/>
            <person name="Salvioli di Fossalunga A."/>
            <person name="Amselem J."/>
            <person name="Novero M."/>
            <person name="Xianan X."/>
            <person name="Sedzielewska Toro K."/>
            <person name="Morin E."/>
            <person name="Lipzen A."/>
            <person name="Grigoriev I.V."/>
            <person name="Henrissat B."/>
            <person name="Martin F.M."/>
            <person name="Bonfante P."/>
        </authorList>
    </citation>
    <scope>NUCLEOTIDE SEQUENCE [LARGE SCALE GENOMIC DNA]</scope>
    <source>
        <strain evidence="3 4">BEG34</strain>
    </source>
</reference>
<keyword evidence="1" id="KW-0863">Zinc-finger</keyword>
<organism evidence="3 4">
    <name type="scientific">Gigaspora margarita</name>
    <dbReference type="NCBI Taxonomy" id="4874"/>
    <lineage>
        <taxon>Eukaryota</taxon>
        <taxon>Fungi</taxon>
        <taxon>Fungi incertae sedis</taxon>
        <taxon>Mucoromycota</taxon>
        <taxon>Glomeromycotina</taxon>
        <taxon>Glomeromycetes</taxon>
        <taxon>Diversisporales</taxon>
        <taxon>Gigasporaceae</taxon>
        <taxon>Gigaspora</taxon>
    </lineage>
</organism>
<dbReference type="Proteomes" id="UP000439903">
    <property type="component" value="Unassembled WGS sequence"/>
</dbReference>
<evidence type="ECO:0000313" key="3">
    <source>
        <dbReference type="EMBL" id="KAF0433436.1"/>
    </source>
</evidence>
<proteinExistence type="predicted"/>
<evidence type="ECO:0000256" key="1">
    <source>
        <dbReference type="PROSITE-ProRule" id="PRU00325"/>
    </source>
</evidence>
<keyword evidence="1" id="KW-0479">Metal-binding</keyword>
<evidence type="ECO:0000313" key="4">
    <source>
        <dbReference type="Proteomes" id="UP000439903"/>
    </source>
</evidence>
<dbReference type="AlphaFoldDB" id="A0A8H4A664"/>
<protein>
    <recommendedName>
        <fullName evidence="2">SWIM-type domain-containing protein</fullName>
    </recommendedName>
</protein>
<gene>
    <name evidence="3" type="ORF">F8M41_005070</name>
</gene>
<comment type="caution">
    <text evidence="3">The sequence shown here is derived from an EMBL/GenBank/DDBJ whole genome shotgun (WGS) entry which is preliminary data.</text>
</comment>
<dbReference type="InterPro" id="IPR007527">
    <property type="entry name" value="Znf_SWIM"/>
</dbReference>
<dbReference type="PANTHER" id="PTHR47456">
    <property type="entry name" value="PHD-TYPE DOMAIN-CONTAINING PROTEIN"/>
    <property type="match status" value="1"/>
</dbReference>
<dbReference type="OrthoDB" id="1902038at2759"/>
<dbReference type="Pfam" id="PF04434">
    <property type="entry name" value="SWIM"/>
    <property type="match status" value="1"/>
</dbReference>
<dbReference type="GO" id="GO:0008270">
    <property type="term" value="F:zinc ion binding"/>
    <property type="evidence" value="ECO:0007669"/>
    <property type="project" value="UniProtKB-KW"/>
</dbReference>
<evidence type="ECO:0000259" key="2">
    <source>
        <dbReference type="PROSITE" id="PS50966"/>
    </source>
</evidence>
<dbReference type="PROSITE" id="PS50966">
    <property type="entry name" value="ZF_SWIM"/>
    <property type="match status" value="1"/>
</dbReference>
<keyword evidence="1" id="KW-0862">Zinc</keyword>
<accession>A0A8H4A664</accession>